<feature type="chain" id="PRO_5020604653" evidence="3">
    <location>
        <begin position="26"/>
        <end position="380"/>
    </location>
</feature>
<accession>A0A4R3Y7U8</accession>
<comment type="similarity">
    <text evidence="1">Belongs to the leucine-binding protein family.</text>
</comment>
<dbReference type="InterPro" id="IPR028082">
    <property type="entry name" value="Peripla_BP_I"/>
</dbReference>
<feature type="domain" description="Leucine-binding protein" evidence="4">
    <location>
        <begin position="34"/>
        <end position="363"/>
    </location>
</feature>
<evidence type="ECO:0000313" key="5">
    <source>
        <dbReference type="EMBL" id="TCV86353.1"/>
    </source>
</evidence>
<dbReference type="Proteomes" id="UP000295367">
    <property type="component" value="Unassembled WGS sequence"/>
</dbReference>
<dbReference type="OrthoDB" id="9777352at2"/>
<gene>
    <name evidence="5" type="ORF">EDC63_10741</name>
</gene>
<keyword evidence="6" id="KW-1185">Reference proteome</keyword>
<dbReference type="PANTHER" id="PTHR47235">
    <property type="entry name" value="BLR6548 PROTEIN"/>
    <property type="match status" value="1"/>
</dbReference>
<sequence length="380" mass="41240">MNYLNMLSRIGIASLALALSVTAKAETGVTDHSIVLGQSVVLSGPSAELGQEMRDGAKAYFDYVNSQGGVNGRKIELKTLDDGYEPARAVENTKKLIAEENVFALFGYVGTPTSKAALPVFTEGKVPFFGAFTGAELLRDPVNRYVFNVRASYYDETEKIVNHLTKLGLTKIAIFYQNDAYGQAGLAGVERALKKRNMSLAGSGTVERNSVNVTAAVKSISAAKPQAIIMISVYKSETEFVKQMKAAIGYTQYYTISFVGSRSLARELGPDAAGVSISQVVPMPFDEKVLVVKEYHKIMKKFAPQSPIGFTSLEGFIAANAFVEGLKRAGSNLTRERLVEALEKMDTDIGGFRVRFSPTSHSGSKFTDLTVITKEGTFRN</sequence>
<organism evidence="5 6">
    <name type="scientific">Sulfurirhabdus autotrophica</name>
    <dbReference type="NCBI Taxonomy" id="1706046"/>
    <lineage>
        <taxon>Bacteria</taxon>
        <taxon>Pseudomonadati</taxon>
        <taxon>Pseudomonadota</taxon>
        <taxon>Betaproteobacteria</taxon>
        <taxon>Nitrosomonadales</taxon>
        <taxon>Sulfuricellaceae</taxon>
        <taxon>Sulfurirhabdus</taxon>
    </lineage>
</organism>
<dbReference type="EMBL" id="SMCO01000007">
    <property type="protein sequence ID" value="TCV86353.1"/>
    <property type="molecule type" value="Genomic_DNA"/>
</dbReference>
<dbReference type="InterPro" id="IPR028081">
    <property type="entry name" value="Leu-bd"/>
</dbReference>
<evidence type="ECO:0000259" key="4">
    <source>
        <dbReference type="Pfam" id="PF13458"/>
    </source>
</evidence>
<evidence type="ECO:0000256" key="3">
    <source>
        <dbReference type="SAM" id="SignalP"/>
    </source>
</evidence>
<dbReference type="SUPFAM" id="SSF53822">
    <property type="entry name" value="Periplasmic binding protein-like I"/>
    <property type="match status" value="1"/>
</dbReference>
<name>A0A4R3Y7U8_9PROT</name>
<dbReference type="CDD" id="cd06326">
    <property type="entry name" value="PBP1_ABC_ligand_binding-like"/>
    <property type="match status" value="1"/>
</dbReference>
<dbReference type="PANTHER" id="PTHR47235:SF1">
    <property type="entry name" value="BLR6548 PROTEIN"/>
    <property type="match status" value="1"/>
</dbReference>
<dbReference type="RefSeq" id="WP_124945183.1">
    <property type="nucleotide sequence ID" value="NZ_BHVT01000009.1"/>
</dbReference>
<keyword evidence="2 3" id="KW-0732">Signal</keyword>
<dbReference type="AlphaFoldDB" id="A0A4R3Y7U8"/>
<evidence type="ECO:0000256" key="2">
    <source>
        <dbReference type="ARBA" id="ARBA00022729"/>
    </source>
</evidence>
<evidence type="ECO:0000313" key="6">
    <source>
        <dbReference type="Proteomes" id="UP000295367"/>
    </source>
</evidence>
<proteinExistence type="inferred from homology"/>
<dbReference type="Pfam" id="PF13458">
    <property type="entry name" value="Peripla_BP_6"/>
    <property type="match status" value="1"/>
</dbReference>
<evidence type="ECO:0000256" key="1">
    <source>
        <dbReference type="ARBA" id="ARBA00010062"/>
    </source>
</evidence>
<protein>
    <submittedName>
        <fullName evidence="5">Amino acid/amide ABC transporter substrate-binding protein (HAAT family)</fullName>
    </submittedName>
</protein>
<comment type="caution">
    <text evidence="5">The sequence shown here is derived from an EMBL/GenBank/DDBJ whole genome shotgun (WGS) entry which is preliminary data.</text>
</comment>
<feature type="signal peptide" evidence="3">
    <location>
        <begin position="1"/>
        <end position="25"/>
    </location>
</feature>
<reference evidence="5 6" key="1">
    <citation type="submission" date="2019-03" db="EMBL/GenBank/DDBJ databases">
        <title>Genomic Encyclopedia of Type Strains, Phase IV (KMG-IV): sequencing the most valuable type-strain genomes for metagenomic binning, comparative biology and taxonomic classification.</title>
        <authorList>
            <person name="Goeker M."/>
        </authorList>
    </citation>
    <scope>NUCLEOTIDE SEQUENCE [LARGE SCALE GENOMIC DNA]</scope>
    <source>
        <strain evidence="5 6">DSM 100309</strain>
    </source>
</reference>
<dbReference type="Gene3D" id="3.40.50.2300">
    <property type="match status" value="2"/>
</dbReference>